<evidence type="ECO:0000313" key="2">
    <source>
        <dbReference type="EMBL" id="KAK8532316.1"/>
    </source>
</evidence>
<evidence type="ECO:0000313" key="3">
    <source>
        <dbReference type="Proteomes" id="UP001472677"/>
    </source>
</evidence>
<dbReference type="EMBL" id="JBBPBM010000034">
    <property type="protein sequence ID" value="KAK8532316.1"/>
    <property type="molecule type" value="Genomic_DNA"/>
</dbReference>
<keyword evidence="3" id="KW-1185">Reference proteome</keyword>
<protein>
    <submittedName>
        <fullName evidence="2">Uncharacterized protein</fullName>
    </submittedName>
</protein>
<dbReference type="Proteomes" id="UP001472677">
    <property type="component" value="Unassembled WGS sequence"/>
</dbReference>
<name>A0ABR2DA76_9ROSI</name>
<feature type="region of interest" description="Disordered" evidence="1">
    <location>
        <begin position="1"/>
        <end position="29"/>
    </location>
</feature>
<sequence>MSLSSPARRKVHHEDKAWQRKRRHKEAGTIQKEEVTLQGELDEEKNTIDNKRRKMIEDKVVNASTVARNATLLKIADYPEDGLSKETWPPQKRRIVGLCWKLPSARKSGMQKLDFLLEWNKKN</sequence>
<gene>
    <name evidence="2" type="ORF">V6N12_053760</name>
</gene>
<comment type="caution">
    <text evidence="2">The sequence shown here is derived from an EMBL/GenBank/DDBJ whole genome shotgun (WGS) entry which is preliminary data.</text>
</comment>
<organism evidence="2 3">
    <name type="scientific">Hibiscus sabdariffa</name>
    <name type="common">roselle</name>
    <dbReference type="NCBI Taxonomy" id="183260"/>
    <lineage>
        <taxon>Eukaryota</taxon>
        <taxon>Viridiplantae</taxon>
        <taxon>Streptophyta</taxon>
        <taxon>Embryophyta</taxon>
        <taxon>Tracheophyta</taxon>
        <taxon>Spermatophyta</taxon>
        <taxon>Magnoliopsida</taxon>
        <taxon>eudicotyledons</taxon>
        <taxon>Gunneridae</taxon>
        <taxon>Pentapetalae</taxon>
        <taxon>rosids</taxon>
        <taxon>malvids</taxon>
        <taxon>Malvales</taxon>
        <taxon>Malvaceae</taxon>
        <taxon>Malvoideae</taxon>
        <taxon>Hibiscus</taxon>
    </lineage>
</organism>
<evidence type="ECO:0000256" key="1">
    <source>
        <dbReference type="SAM" id="MobiDB-lite"/>
    </source>
</evidence>
<accession>A0ABR2DA76</accession>
<reference evidence="2 3" key="1">
    <citation type="journal article" date="2024" name="G3 (Bethesda)">
        <title>Genome assembly of Hibiscus sabdariffa L. provides insights into metabolisms of medicinal natural products.</title>
        <authorList>
            <person name="Kim T."/>
        </authorList>
    </citation>
    <scope>NUCLEOTIDE SEQUENCE [LARGE SCALE GENOMIC DNA]</scope>
    <source>
        <strain evidence="2">TK-2024</strain>
        <tissue evidence="2">Old leaves</tissue>
    </source>
</reference>
<proteinExistence type="predicted"/>